<reference evidence="6" key="3">
    <citation type="submission" date="2020-06" db="EMBL/GenBank/DDBJ databases">
        <title>Helianthus annuus Genome sequencing and assembly Release 2.</title>
        <authorList>
            <person name="Gouzy J."/>
            <person name="Langlade N."/>
            <person name="Munos S."/>
        </authorList>
    </citation>
    <scope>NUCLEOTIDE SEQUENCE</scope>
    <source>
        <tissue evidence="6">Leaves</tissue>
    </source>
</reference>
<gene>
    <name evidence="7" type="ORF">HannXRQ_Chr14g0443221</name>
    <name evidence="6" type="ORF">HanXRQr2_Chr14g0643471</name>
</gene>
<dbReference type="InterPro" id="IPR015300">
    <property type="entry name" value="DNA-bd_pseudobarrel_sf"/>
</dbReference>
<dbReference type="EMBL" id="CM007903">
    <property type="protein sequence ID" value="OTF98219.1"/>
    <property type="molecule type" value="Genomic_DNA"/>
</dbReference>
<dbReference type="GO" id="GO:0005634">
    <property type="term" value="C:nucleus"/>
    <property type="evidence" value="ECO:0007669"/>
    <property type="project" value="UniProtKB-SubCell"/>
</dbReference>
<proteinExistence type="predicted"/>
<keyword evidence="4" id="KW-0804">Transcription</keyword>
<organism evidence="7 8">
    <name type="scientific">Helianthus annuus</name>
    <name type="common">Common sunflower</name>
    <dbReference type="NCBI Taxonomy" id="4232"/>
    <lineage>
        <taxon>Eukaryota</taxon>
        <taxon>Viridiplantae</taxon>
        <taxon>Streptophyta</taxon>
        <taxon>Embryophyta</taxon>
        <taxon>Tracheophyta</taxon>
        <taxon>Spermatophyta</taxon>
        <taxon>Magnoliopsida</taxon>
        <taxon>eudicotyledons</taxon>
        <taxon>Gunneridae</taxon>
        <taxon>Pentapetalae</taxon>
        <taxon>asterids</taxon>
        <taxon>campanulids</taxon>
        <taxon>Asterales</taxon>
        <taxon>Asteraceae</taxon>
        <taxon>Asteroideae</taxon>
        <taxon>Heliantheae alliance</taxon>
        <taxon>Heliantheae</taxon>
        <taxon>Helianthus</taxon>
    </lineage>
</organism>
<accession>A0A251SHB0</accession>
<keyword evidence="3 7" id="KW-0238">DNA-binding</keyword>
<keyword evidence="2" id="KW-0805">Transcription regulation</keyword>
<dbReference type="SUPFAM" id="SSF101936">
    <property type="entry name" value="DNA-binding pseudobarrel domain"/>
    <property type="match status" value="1"/>
</dbReference>
<dbReference type="PANTHER" id="PTHR31674:SF25">
    <property type="entry name" value="B3 DOMAIN-CONTAINING TRANSCRIPTION FACTOR VRN1-LIKE"/>
    <property type="match status" value="1"/>
</dbReference>
<evidence type="ECO:0000256" key="4">
    <source>
        <dbReference type="ARBA" id="ARBA00023163"/>
    </source>
</evidence>
<evidence type="ECO:0000256" key="3">
    <source>
        <dbReference type="ARBA" id="ARBA00023125"/>
    </source>
</evidence>
<dbReference type="AlphaFoldDB" id="A0A251SHB0"/>
<dbReference type="EMBL" id="MNCJ02000329">
    <property type="protein sequence ID" value="KAF5769031.1"/>
    <property type="molecule type" value="Genomic_DNA"/>
</dbReference>
<evidence type="ECO:0000256" key="2">
    <source>
        <dbReference type="ARBA" id="ARBA00023015"/>
    </source>
</evidence>
<keyword evidence="5" id="KW-0539">Nucleus</keyword>
<evidence type="ECO:0000313" key="6">
    <source>
        <dbReference type="EMBL" id="KAF5769031.1"/>
    </source>
</evidence>
<evidence type="ECO:0000313" key="7">
    <source>
        <dbReference type="EMBL" id="OTF98219.1"/>
    </source>
</evidence>
<dbReference type="Proteomes" id="UP000215914">
    <property type="component" value="Chromosome 14"/>
</dbReference>
<dbReference type="InterPro" id="IPR039218">
    <property type="entry name" value="REM_fam"/>
</dbReference>
<evidence type="ECO:0000256" key="5">
    <source>
        <dbReference type="ARBA" id="ARBA00023242"/>
    </source>
</evidence>
<name>A0A251SHB0_HELAN</name>
<reference evidence="7" key="2">
    <citation type="submission" date="2017-02" db="EMBL/GenBank/DDBJ databases">
        <title>Sunflower complete genome.</title>
        <authorList>
            <person name="Langlade N."/>
            <person name="Munos S."/>
        </authorList>
    </citation>
    <scope>NUCLEOTIDE SEQUENCE [LARGE SCALE GENOMIC DNA]</scope>
    <source>
        <tissue evidence="7">Leaves</tissue>
    </source>
</reference>
<dbReference type="PANTHER" id="PTHR31674">
    <property type="entry name" value="B3 DOMAIN-CONTAINING PROTEIN REM-LIKE 3-RELATED"/>
    <property type="match status" value="1"/>
</dbReference>
<reference evidence="6 8" key="1">
    <citation type="journal article" date="2017" name="Nature">
        <title>The sunflower genome provides insights into oil metabolism, flowering and Asterid evolution.</title>
        <authorList>
            <person name="Badouin H."/>
            <person name="Gouzy J."/>
            <person name="Grassa C.J."/>
            <person name="Murat F."/>
            <person name="Staton S.E."/>
            <person name="Cottret L."/>
            <person name="Lelandais-Briere C."/>
            <person name="Owens G.L."/>
            <person name="Carrere S."/>
            <person name="Mayjonade B."/>
            <person name="Legrand L."/>
            <person name="Gill N."/>
            <person name="Kane N.C."/>
            <person name="Bowers J.E."/>
            <person name="Hubner S."/>
            <person name="Bellec A."/>
            <person name="Berard A."/>
            <person name="Berges H."/>
            <person name="Blanchet N."/>
            <person name="Boniface M.C."/>
            <person name="Brunel D."/>
            <person name="Catrice O."/>
            <person name="Chaidir N."/>
            <person name="Claudel C."/>
            <person name="Donnadieu C."/>
            <person name="Faraut T."/>
            <person name="Fievet G."/>
            <person name="Helmstetter N."/>
            <person name="King M."/>
            <person name="Knapp S.J."/>
            <person name="Lai Z."/>
            <person name="Le Paslier M.C."/>
            <person name="Lippi Y."/>
            <person name="Lorenzon L."/>
            <person name="Mandel J.R."/>
            <person name="Marage G."/>
            <person name="Marchand G."/>
            <person name="Marquand E."/>
            <person name="Bret-Mestries E."/>
            <person name="Morien E."/>
            <person name="Nambeesan S."/>
            <person name="Nguyen T."/>
            <person name="Pegot-Espagnet P."/>
            <person name="Pouilly N."/>
            <person name="Raftis F."/>
            <person name="Sallet E."/>
            <person name="Schiex T."/>
            <person name="Thomas J."/>
            <person name="Vandecasteele C."/>
            <person name="Vares D."/>
            <person name="Vear F."/>
            <person name="Vautrin S."/>
            <person name="Crespi M."/>
            <person name="Mangin B."/>
            <person name="Burke J.M."/>
            <person name="Salse J."/>
            <person name="Munos S."/>
            <person name="Vincourt P."/>
            <person name="Rieseberg L.H."/>
            <person name="Langlade N.B."/>
        </authorList>
    </citation>
    <scope>NUCLEOTIDE SEQUENCE [LARGE SCALE GENOMIC DNA]</scope>
    <source>
        <strain evidence="8">cv. SF193</strain>
        <tissue evidence="6">Leaves</tissue>
    </source>
</reference>
<evidence type="ECO:0000256" key="1">
    <source>
        <dbReference type="ARBA" id="ARBA00004123"/>
    </source>
</evidence>
<protein>
    <submittedName>
        <fullName evidence="7">Putative DNA-binding pseudobarrel domain-containing protein</fullName>
    </submittedName>
    <submittedName>
        <fullName evidence="6">Transcription factor B3-Domain family</fullName>
    </submittedName>
</protein>
<dbReference type="InParanoid" id="A0A251SHB0"/>
<comment type="subcellular location">
    <subcellularLocation>
        <location evidence="1">Nucleus</location>
    </subcellularLocation>
</comment>
<sequence length="399" mass="46679">MMQQFQLHEIRSIQYKGQIFLNNTLKDSFKNQGIFDSEADSQFGFYLIESLMEFTILIKVADYNDLQDRLELPKILSNQLPKNCEIFKLVDYTGMKYKVAVESLGRRRKTLHGPEWMRFFQSIKHKNIDKLCFKRLKELKFEILLLNTDGLEIRKHSSGRDYIHGCLVQAKAETYHHQDLPHGLLWLLSERRLKIDNLFAKVHGPTQSCKVDVCYAFPPGNEKGLAVGFMGSGWTTFCVENDIEEDYQLLLQWMGSTPQEHFNFNVLIFNKDGIGLHAATTHQCNRTKHRHHNSRPNYQKQFEHHAIETHMLTIPKNFVRDHQINSYCNAMLSFGHVKFLVPLRVRTDPRRVDDENHVIMYADWQHILDEAGMTKDKVIRFELVGEKSVAGDKVYFEVC</sequence>
<keyword evidence="8" id="KW-1185">Reference proteome</keyword>
<dbReference type="GO" id="GO:0003677">
    <property type="term" value="F:DNA binding"/>
    <property type="evidence" value="ECO:0007669"/>
    <property type="project" value="UniProtKB-KW"/>
</dbReference>
<evidence type="ECO:0000313" key="8">
    <source>
        <dbReference type="Proteomes" id="UP000215914"/>
    </source>
</evidence>
<dbReference type="Gramene" id="mRNA:HanXRQr2_Chr14g0643471">
    <property type="protein sequence ID" value="mRNA:HanXRQr2_Chr14g0643471"/>
    <property type="gene ID" value="HanXRQr2_Chr14g0643471"/>
</dbReference>